<gene>
    <name evidence="1" type="ORF">GCM10009118_34150</name>
</gene>
<evidence type="ECO:0000313" key="1">
    <source>
        <dbReference type="EMBL" id="GAA0877005.1"/>
    </source>
</evidence>
<keyword evidence="2" id="KW-1185">Reference proteome</keyword>
<comment type="caution">
    <text evidence="1">The sequence shown here is derived from an EMBL/GenBank/DDBJ whole genome shotgun (WGS) entry which is preliminary data.</text>
</comment>
<protein>
    <recommendedName>
        <fullName evidence="3">Carboxypeptidase regulatory-like domain-containing protein</fullName>
    </recommendedName>
</protein>
<organism evidence="1 2">
    <name type="scientific">Wandonia haliotis</name>
    <dbReference type="NCBI Taxonomy" id="574963"/>
    <lineage>
        <taxon>Bacteria</taxon>
        <taxon>Pseudomonadati</taxon>
        <taxon>Bacteroidota</taxon>
        <taxon>Flavobacteriia</taxon>
        <taxon>Flavobacteriales</taxon>
        <taxon>Crocinitomicaceae</taxon>
        <taxon>Wandonia</taxon>
    </lineage>
</organism>
<accession>A0ABN1MUJ2</accession>
<evidence type="ECO:0008006" key="3">
    <source>
        <dbReference type="Google" id="ProtNLM"/>
    </source>
</evidence>
<evidence type="ECO:0000313" key="2">
    <source>
        <dbReference type="Proteomes" id="UP001501126"/>
    </source>
</evidence>
<name>A0ABN1MUJ2_9FLAO</name>
<proteinExistence type="predicted"/>
<sequence>MLLLLIYSGINIFGQDNYTIVVKNDVDSVEALTGIEVKVSSSFAKYYTTDSLGRFSFSTSSLDTIVRVFIQDVNHQWFYNEYYIDQLEEVDTIYLHYKWRWAYKMLILFFDKGKCELKGFSNEDPLELAYYWVDGYGIPYLDRLNRLTLHVYAADSKIPKCLKEEVKKLRNRILKDRDILDQSQLVVKFHKSPYVSTVANLDFKKGTVIDAEFICNQNTDNMKHIASQYFYVIEFKFDYLKKD</sequence>
<reference evidence="1 2" key="1">
    <citation type="journal article" date="2019" name="Int. J. Syst. Evol. Microbiol.">
        <title>The Global Catalogue of Microorganisms (GCM) 10K type strain sequencing project: providing services to taxonomists for standard genome sequencing and annotation.</title>
        <authorList>
            <consortium name="The Broad Institute Genomics Platform"/>
            <consortium name="The Broad Institute Genome Sequencing Center for Infectious Disease"/>
            <person name="Wu L."/>
            <person name="Ma J."/>
        </authorList>
    </citation>
    <scope>NUCLEOTIDE SEQUENCE [LARGE SCALE GENOMIC DNA]</scope>
    <source>
        <strain evidence="1 2">JCM 16083</strain>
    </source>
</reference>
<dbReference type="Proteomes" id="UP001501126">
    <property type="component" value="Unassembled WGS sequence"/>
</dbReference>
<dbReference type="EMBL" id="BAAAFH010000025">
    <property type="protein sequence ID" value="GAA0877005.1"/>
    <property type="molecule type" value="Genomic_DNA"/>
</dbReference>